<comment type="caution">
    <text evidence="4">The sequence shown here is derived from an EMBL/GenBank/DDBJ whole genome shotgun (WGS) entry which is preliminary data.</text>
</comment>
<dbReference type="AlphaFoldDB" id="A0AAW5JPP0"/>
<evidence type="ECO:0000313" key="5">
    <source>
        <dbReference type="Proteomes" id="UP001204562"/>
    </source>
</evidence>
<dbReference type="Proteomes" id="UP001204562">
    <property type="component" value="Unassembled WGS sequence"/>
</dbReference>
<dbReference type="InterPro" id="IPR025827">
    <property type="entry name" value="Zn_ribbon_recom_dom"/>
</dbReference>
<gene>
    <name evidence="4" type="ORF">NE579_05085</name>
</gene>
<keyword evidence="1" id="KW-0175">Coiled coil</keyword>
<dbReference type="Gene3D" id="3.90.1750.20">
    <property type="entry name" value="Putative Large Serine Recombinase, Chain B, Domain 2"/>
    <property type="match status" value="1"/>
</dbReference>
<organism evidence="4 5">
    <name type="scientific">Intestinimonas massiliensis</name>
    <name type="common">ex Afouda et al. 2020</name>
    <dbReference type="NCBI Taxonomy" id="1673721"/>
    <lineage>
        <taxon>Bacteria</taxon>
        <taxon>Bacillati</taxon>
        <taxon>Bacillota</taxon>
        <taxon>Clostridia</taxon>
        <taxon>Eubacteriales</taxon>
        <taxon>Intestinimonas</taxon>
    </lineage>
</organism>
<dbReference type="Pfam" id="PF00239">
    <property type="entry name" value="Resolvase"/>
    <property type="match status" value="1"/>
</dbReference>
<evidence type="ECO:0000256" key="1">
    <source>
        <dbReference type="SAM" id="Coils"/>
    </source>
</evidence>
<feature type="domain" description="Recombinase" evidence="3">
    <location>
        <begin position="173"/>
        <end position="291"/>
    </location>
</feature>
<sequence>MRGRISMAERVYCLYRVSTNKQVDHDENNQADIPMQRKACHDFAAKMGWVIVGEEQETGVSGYKVSADDRDKLQLIKKYAEQGKFDILLVFMFDRLGRKSDETPFVVEWFTKKGVRVWSVQEGEQRFESHTDRLTNYIRFWQADGESQKTSMRTKTALGQMVEEGRFRGGNAPYGYRLEKSGILNKRKHEVYMLVIDEDEARVVRMMFDLCISSGYGRWRLANFLNDHGIKNRKGQNWHDASVGGILHNPLYKGILRSGETYAGPFEALQIIAPDQFDLAQKLMLERTNERKERRTVPLNTAGQSLLSGNIFCGHCGGRLVLTTNGTTTRLADGTPVHKKRIRYVCYNKTRRRQECTGQTGYTMHILDGIVTEVLHQVFDKMQGASNDMIVGSAVQKQMAMIRSELQRARAENTKANKEYESLKSEVLKAIQGKSALPQDVLTEMLEDTRQKVLSTSERITTLTAELNDGNSKIEEMKAEFNRIVSWSKIFDESPMEVKKMICGYIIKKVSVFRDYRVKIEFNINVEQFLNGIDSIDECATYELPMAQ</sequence>
<dbReference type="Pfam" id="PF13408">
    <property type="entry name" value="Zn_ribbon_recom"/>
    <property type="match status" value="1"/>
</dbReference>
<feature type="coiled-coil region" evidence="1">
    <location>
        <begin position="399"/>
        <end position="426"/>
    </location>
</feature>
<feature type="domain" description="Resolvase/invertase-type recombinase catalytic" evidence="2">
    <location>
        <begin position="10"/>
        <end position="165"/>
    </location>
</feature>
<dbReference type="PROSITE" id="PS51737">
    <property type="entry name" value="RECOMBINASE_DNA_BIND"/>
    <property type="match status" value="1"/>
</dbReference>
<dbReference type="SUPFAM" id="SSF53041">
    <property type="entry name" value="Resolvase-like"/>
    <property type="match status" value="1"/>
</dbReference>
<evidence type="ECO:0000259" key="2">
    <source>
        <dbReference type="PROSITE" id="PS51736"/>
    </source>
</evidence>
<accession>A0AAW5JPP0</accession>
<dbReference type="CDD" id="cd00338">
    <property type="entry name" value="Ser_Recombinase"/>
    <property type="match status" value="1"/>
</dbReference>
<dbReference type="RefSeq" id="WP_256303461.1">
    <property type="nucleotide sequence ID" value="NZ_JANFYS010000007.1"/>
</dbReference>
<dbReference type="EMBL" id="JANFYS010000007">
    <property type="protein sequence ID" value="MCQ4769844.1"/>
    <property type="molecule type" value="Genomic_DNA"/>
</dbReference>
<dbReference type="InterPro" id="IPR038109">
    <property type="entry name" value="DNA_bind_recomb_sf"/>
</dbReference>
<dbReference type="PROSITE" id="PS51736">
    <property type="entry name" value="RECOMBINASES_3"/>
    <property type="match status" value="1"/>
</dbReference>
<protein>
    <submittedName>
        <fullName evidence="4">Recombinase family protein</fullName>
    </submittedName>
</protein>
<dbReference type="Pfam" id="PF07508">
    <property type="entry name" value="Recombinase"/>
    <property type="match status" value="1"/>
</dbReference>
<dbReference type="SMART" id="SM00857">
    <property type="entry name" value="Resolvase"/>
    <property type="match status" value="1"/>
</dbReference>
<dbReference type="GO" id="GO:0003677">
    <property type="term" value="F:DNA binding"/>
    <property type="evidence" value="ECO:0007669"/>
    <property type="project" value="InterPro"/>
</dbReference>
<dbReference type="PANTHER" id="PTHR30461:SF23">
    <property type="entry name" value="DNA RECOMBINASE-RELATED"/>
    <property type="match status" value="1"/>
</dbReference>
<dbReference type="Gene3D" id="3.40.50.1390">
    <property type="entry name" value="Resolvase, N-terminal catalytic domain"/>
    <property type="match status" value="1"/>
</dbReference>
<proteinExistence type="predicted"/>
<dbReference type="GO" id="GO:0000150">
    <property type="term" value="F:DNA strand exchange activity"/>
    <property type="evidence" value="ECO:0007669"/>
    <property type="project" value="InterPro"/>
</dbReference>
<dbReference type="InterPro" id="IPR006119">
    <property type="entry name" value="Resolv_N"/>
</dbReference>
<dbReference type="PANTHER" id="PTHR30461">
    <property type="entry name" value="DNA-INVERTASE FROM LAMBDOID PROPHAGE"/>
    <property type="match status" value="1"/>
</dbReference>
<dbReference type="InterPro" id="IPR011109">
    <property type="entry name" value="DNA_bind_recombinase_dom"/>
</dbReference>
<name>A0AAW5JPP0_9FIRM</name>
<dbReference type="InterPro" id="IPR050639">
    <property type="entry name" value="SSR_resolvase"/>
</dbReference>
<dbReference type="InterPro" id="IPR036162">
    <property type="entry name" value="Resolvase-like_N_sf"/>
</dbReference>
<reference evidence="4" key="1">
    <citation type="submission" date="2022-06" db="EMBL/GenBank/DDBJ databases">
        <title>Isolation of gut microbiota from human fecal samples.</title>
        <authorList>
            <person name="Pamer E.G."/>
            <person name="Barat B."/>
            <person name="Waligurski E."/>
            <person name="Medina S."/>
            <person name="Paddock L."/>
            <person name="Mostad J."/>
        </authorList>
    </citation>
    <scope>NUCLEOTIDE SEQUENCE</scope>
    <source>
        <strain evidence="4">DFI.9.91</strain>
    </source>
</reference>
<evidence type="ECO:0000259" key="3">
    <source>
        <dbReference type="PROSITE" id="PS51737"/>
    </source>
</evidence>
<evidence type="ECO:0000313" key="4">
    <source>
        <dbReference type="EMBL" id="MCQ4769844.1"/>
    </source>
</evidence>